<protein>
    <submittedName>
        <fullName evidence="1">Uncharacterized protein</fullName>
    </submittedName>
</protein>
<proteinExistence type="predicted"/>
<reference evidence="1" key="1">
    <citation type="submission" date="2020-12" db="EMBL/GenBank/DDBJ databases">
        <title>Metabolic potential, ecology and presence of endohyphal bacteria is reflected in genomic diversity of Mucoromycotina.</title>
        <authorList>
            <person name="Muszewska A."/>
            <person name="Okrasinska A."/>
            <person name="Steczkiewicz K."/>
            <person name="Drgas O."/>
            <person name="Orlowska M."/>
            <person name="Perlinska-Lenart U."/>
            <person name="Aleksandrzak-Piekarczyk T."/>
            <person name="Szatraj K."/>
            <person name="Zielenkiewicz U."/>
            <person name="Pilsyk S."/>
            <person name="Malc E."/>
            <person name="Mieczkowski P."/>
            <person name="Kruszewska J.S."/>
            <person name="Biernat P."/>
            <person name="Pawlowska J."/>
        </authorList>
    </citation>
    <scope>NUCLEOTIDE SEQUENCE</scope>
    <source>
        <strain evidence="1">WA0000017839</strain>
    </source>
</reference>
<evidence type="ECO:0000313" key="1">
    <source>
        <dbReference type="EMBL" id="KAG2213541.1"/>
    </source>
</evidence>
<dbReference type="EMBL" id="JAEPRD010000003">
    <property type="protein sequence ID" value="KAG2213541.1"/>
    <property type="molecule type" value="Genomic_DNA"/>
</dbReference>
<evidence type="ECO:0000313" key="2">
    <source>
        <dbReference type="Proteomes" id="UP000603453"/>
    </source>
</evidence>
<dbReference type="OrthoDB" id="2245632at2759"/>
<accession>A0A8H7RPM7</accession>
<keyword evidence="2" id="KW-1185">Reference proteome</keyword>
<dbReference type="AlphaFoldDB" id="A0A8H7RPM7"/>
<dbReference type="Proteomes" id="UP000603453">
    <property type="component" value="Unassembled WGS sequence"/>
</dbReference>
<organism evidence="1 2">
    <name type="scientific">Mucor saturninus</name>
    <dbReference type="NCBI Taxonomy" id="64648"/>
    <lineage>
        <taxon>Eukaryota</taxon>
        <taxon>Fungi</taxon>
        <taxon>Fungi incertae sedis</taxon>
        <taxon>Mucoromycota</taxon>
        <taxon>Mucoromycotina</taxon>
        <taxon>Mucoromycetes</taxon>
        <taxon>Mucorales</taxon>
        <taxon>Mucorineae</taxon>
        <taxon>Mucoraceae</taxon>
        <taxon>Mucor</taxon>
    </lineage>
</organism>
<comment type="caution">
    <text evidence="1">The sequence shown here is derived from an EMBL/GenBank/DDBJ whole genome shotgun (WGS) entry which is preliminary data.</text>
</comment>
<gene>
    <name evidence="1" type="ORF">INT47_009215</name>
</gene>
<name>A0A8H7RPM7_9FUNG</name>
<sequence length="131" mass="15147">MLLMNKLTLSTSSFTVSNNNKRKRTPSMASLTPLLQRIKRSFLQTKLPITNTDQKKSNAARRSNTVHCCLSEKQDFDDKESVLFCTEDTKYYALRLERSIHENKYVQPAENWWATSPPIQSNQDSRSVMIC</sequence>